<evidence type="ECO:0000256" key="2">
    <source>
        <dbReference type="ARBA" id="ARBA00023015"/>
    </source>
</evidence>
<protein>
    <submittedName>
        <fullName evidence="7">DNA-binding transcriptional LysR family regulator</fullName>
    </submittedName>
</protein>
<comment type="similarity">
    <text evidence="1">Belongs to the LysR transcriptional regulatory family.</text>
</comment>
<feature type="region of interest" description="Disordered" evidence="5">
    <location>
        <begin position="300"/>
        <end position="343"/>
    </location>
</feature>
<dbReference type="PANTHER" id="PTHR30346:SF0">
    <property type="entry name" value="HCA OPERON TRANSCRIPTIONAL ACTIVATOR HCAR"/>
    <property type="match status" value="1"/>
</dbReference>
<evidence type="ECO:0000313" key="7">
    <source>
        <dbReference type="EMBL" id="RKS79191.1"/>
    </source>
</evidence>
<evidence type="ECO:0000256" key="5">
    <source>
        <dbReference type="SAM" id="MobiDB-lite"/>
    </source>
</evidence>
<dbReference type="InterPro" id="IPR036388">
    <property type="entry name" value="WH-like_DNA-bd_sf"/>
</dbReference>
<feature type="domain" description="HTH lysR-type" evidence="6">
    <location>
        <begin position="7"/>
        <end position="64"/>
    </location>
</feature>
<dbReference type="Pfam" id="PF00126">
    <property type="entry name" value="HTH_1"/>
    <property type="match status" value="1"/>
</dbReference>
<evidence type="ECO:0000259" key="6">
    <source>
        <dbReference type="PROSITE" id="PS50931"/>
    </source>
</evidence>
<dbReference type="CDD" id="cd08414">
    <property type="entry name" value="PBP2_LTTR_aromatics_like"/>
    <property type="match status" value="1"/>
</dbReference>
<dbReference type="InterPro" id="IPR000847">
    <property type="entry name" value="LysR_HTH_N"/>
</dbReference>
<evidence type="ECO:0000256" key="4">
    <source>
        <dbReference type="ARBA" id="ARBA00023163"/>
    </source>
</evidence>
<sequence length="343" mass="37171">MEDVATPTAAQLQAFLMLAEELHFGRAAVRLFMTQPALSRQIRALERRLGVAVVERTSRSVALTPAGQALLVEARTVVDGLSRLCRVAREHARAVSGHVVIGTIGAEGAMPHVHAVLAELRRRSPDLHVELRLLNLIEHYRSLERAEVDLAFCRPPAPDGIRTLQLATEPRVVCVPTGDPLAERNAVTLADLAGRAVVSAPDACPEVWRDFWAVDPRPDGSPVVYGPVAQDVESILATVAQGQGIAFMPEAARRFFPRPGVAYVDVVGLSPCTSALAWSASRGNEPHVLAVRQAAYRPLAAADPGPAARGGRDRRDHRRSSPGPVKRSPRGDDGDRYRHRQTM</sequence>
<dbReference type="InterPro" id="IPR005119">
    <property type="entry name" value="LysR_subst-bd"/>
</dbReference>
<dbReference type="GO" id="GO:0003677">
    <property type="term" value="F:DNA binding"/>
    <property type="evidence" value="ECO:0007669"/>
    <property type="project" value="UniProtKB-KW"/>
</dbReference>
<dbReference type="GO" id="GO:0003700">
    <property type="term" value="F:DNA-binding transcription factor activity"/>
    <property type="evidence" value="ECO:0007669"/>
    <property type="project" value="InterPro"/>
</dbReference>
<dbReference type="SUPFAM" id="SSF46785">
    <property type="entry name" value="Winged helix' DNA-binding domain"/>
    <property type="match status" value="1"/>
</dbReference>
<dbReference type="Gene3D" id="1.10.10.10">
    <property type="entry name" value="Winged helix-like DNA-binding domain superfamily/Winged helix DNA-binding domain"/>
    <property type="match status" value="1"/>
</dbReference>
<dbReference type="GO" id="GO:0032993">
    <property type="term" value="C:protein-DNA complex"/>
    <property type="evidence" value="ECO:0007669"/>
    <property type="project" value="TreeGrafter"/>
</dbReference>
<proteinExistence type="inferred from homology"/>
<dbReference type="InterPro" id="IPR036390">
    <property type="entry name" value="WH_DNA-bd_sf"/>
</dbReference>
<dbReference type="SUPFAM" id="SSF53850">
    <property type="entry name" value="Periplasmic binding protein-like II"/>
    <property type="match status" value="1"/>
</dbReference>
<dbReference type="Proteomes" id="UP000274601">
    <property type="component" value="Unassembled WGS sequence"/>
</dbReference>
<evidence type="ECO:0000313" key="8">
    <source>
        <dbReference type="Proteomes" id="UP000274601"/>
    </source>
</evidence>
<dbReference type="PANTHER" id="PTHR30346">
    <property type="entry name" value="TRANSCRIPTIONAL DUAL REGULATOR HCAR-RELATED"/>
    <property type="match status" value="1"/>
</dbReference>
<keyword evidence="4" id="KW-0804">Transcription</keyword>
<accession>A0A495QYB7</accession>
<reference evidence="7 8" key="1">
    <citation type="submission" date="2018-10" db="EMBL/GenBank/DDBJ databases">
        <title>Genomic Encyclopedia of Archaeal and Bacterial Type Strains, Phase II (KMG-II): from individual species to whole genera.</title>
        <authorList>
            <person name="Goeker M."/>
        </authorList>
    </citation>
    <scope>NUCLEOTIDE SEQUENCE [LARGE SCALE GENOMIC DNA]</scope>
    <source>
        <strain evidence="7 8">DSM 43383</strain>
    </source>
</reference>
<evidence type="ECO:0000256" key="3">
    <source>
        <dbReference type="ARBA" id="ARBA00023125"/>
    </source>
</evidence>
<name>A0A495QYB7_9ACTN</name>
<dbReference type="FunFam" id="1.10.10.10:FF:000001">
    <property type="entry name" value="LysR family transcriptional regulator"/>
    <property type="match status" value="1"/>
</dbReference>
<gene>
    <name evidence="7" type="ORF">BZB76_0636</name>
</gene>
<dbReference type="PRINTS" id="PR00039">
    <property type="entry name" value="HTHLYSR"/>
</dbReference>
<organism evidence="7 8">
    <name type="scientific">Actinomadura pelletieri DSM 43383</name>
    <dbReference type="NCBI Taxonomy" id="1120940"/>
    <lineage>
        <taxon>Bacteria</taxon>
        <taxon>Bacillati</taxon>
        <taxon>Actinomycetota</taxon>
        <taxon>Actinomycetes</taxon>
        <taxon>Streptosporangiales</taxon>
        <taxon>Thermomonosporaceae</taxon>
        <taxon>Actinomadura</taxon>
    </lineage>
</organism>
<keyword evidence="2" id="KW-0805">Transcription regulation</keyword>
<dbReference type="AlphaFoldDB" id="A0A495QYB7"/>
<dbReference type="EMBL" id="RBWU01000001">
    <property type="protein sequence ID" value="RKS79191.1"/>
    <property type="molecule type" value="Genomic_DNA"/>
</dbReference>
<dbReference type="Gene3D" id="3.40.190.10">
    <property type="entry name" value="Periplasmic binding protein-like II"/>
    <property type="match status" value="2"/>
</dbReference>
<dbReference type="PROSITE" id="PS50931">
    <property type="entry name" value="HTH_LYSR"/>
    <property type="match status" value="1"/>
</dbReference>
<evidence type="ECO:0000256" key="1">
    <source>
        <dbReference type="ARBA" id="ARBA00009437"/>
    </source>
</evidence>
<keyword evidence="3 7" id="KW-0238">DNA-binding</keyword>
<comment type="caution">
    <text evidence="7">The sequence shown here is derived from an EMBL/GenBank/DDBJ whole genome shotgun (WGS) entry which is preliminary data.</text>
</comment>
<keyword evidence="8" id="KW-1185">Reference proteome</keyword>
<feature type="compositionally biased region" description="Low complexity" evidence="5">
    <location>
        <begin position="300"/>
        <end position="309"/>
    </location>
</feature>
<dbReference type="Pfam" id="PF03466">
    <property type="entry name" value="LysR_substrate"/>
    <property type="match status" value="1"/>
</dbReference>